<sequence length="83" mass="9183">MQPILTNKTVNIDELKHNPAAVLAAAQFEPVAVLEHNKLAGYIINPKVWEILSLKLEDAELIAIANARLSDNKKLIEVSLDQL</sequence>
<dbReference type="Proteomes" id="UP001596473">
    <property type="component" value="Unassembled WGS sequence"/>
</dbReference>
<comment type="caution">
    <text evidence="1">The sequence shown here is derived from an EMBL/GenBank/DDBJ whole genome shotgun (WGS) entry which is preliminary data.</text>
</comment>
<protein>
    <submittedName>
        <fullName evidence="1">Antitoxin</fullName>
    </submittedName>
</protein>
<organism evidence="1 2">
    <name type="scientific">Iodobacter arcticus</name>
    <dbReference type="NCBI Taxonomy" id="590593"/>
    <lineage>
        <taxon>Bacteria</taxon>
        <taxon>Pseudomonadati</taxon>
        <taxon>Pseudomonadota</taxon>
        <taxon>Betaproteobacteria</taxon>
        <taxon>Neisseriales</taxon>
        <taxon>Chitinibacteraceae</taxon>
        <taxon>Iodobacter</taxon>
    </lineage>
</organism>
<reference evidence="2" key="1">
    <citation type="journal article" date="2019" name="Int. J. Syst. Evol. Microbiol.">
        <title>The Global Catalogue of Microorganisms (GCM) 10K type strain sequencing project: providing services to taxonomists for standard genome sequencing and annotation.</title>
        <authorList>
            <consortium name="The Broad Institute Genomics Platform"/>
            <consortium name="The Broad Institute Genome Sequencing Center for Infectious Disease"/>
            <person name="Wu L."/>
            <person name="Ma J."/>
        </authorList>
    </citation>
    <scope>NUCLEOTIDE SEQUENCE [LARGE SCALE GENOMIC DNA]</scope>
    <source>
        <strain evidence="2">CCUG 62945</strain>
    </source>
</reference>
<gene>
    <name evidence="1" type="ORF">ACFQNF_19905</name>
</gene>
<name>A0ABW2R3D0_9NEIS</name>
<proteinExistence type="predicted"/>
<evidence type="ECO:0000313" key="1">
    <source>
        <dbReference type="EMBL" id="MFC7422128.1"/>
    </source>
</evidence>
<evidence type="ECO:0000313" key="2">
    <source>
        <dbReference type="Proteomes" id="UP001596473"/>
    </source>
</evidence>
<keyword evidence="2" id="KW-1185">Reference proteome</keyword>
<accession>A0ABW2R3D0</accession>
<dbReference type="RefSeq" id="WP_380189969.1">
    <property type="nucleotide sequence ID" value="NZ_JBHTBQ010000044.1"/>
</dbReference>
<dbReference type="EMBL" id="JBHTBQ010000044">
    <property type="protein sequence ID" value="MFC7422128.1"/>
    <property type="molecule type" value="Genomic_DNA"/>
</dbReference>